<evidence type="ECO:0000256" key="3">
    <source>
        <dbReference type="ARBA" id="ARBA00022801"/>
    </source>
</evidence>
<keyword evidence="3 9" id="KW-0378">Hydrolase</keyword>
<name>A0A1V9Y182_9ACAR</name>
<protein>
    <submittedName>
        <fullName evidence="9">Lysosomal acid lipase/cholesteryl ester hydrolase-like</fullName>
    </submittedName>
</protein>
<dbReference type="PANTHER" id="PTHR11005">
    <property type="entry name" value="LYSOSOMAL ACID LIPASE-RELATED"/>
    <property type="match status" value="1"/>
</dbReference>
<dbReference type="FunFam" id="3.40.50.1820:FF:000057">
    <property type="entry name" value="Lipase"/>
    <property type="match status" value="1"/>
</dbReference>
<evidence type="ECO:0000313" key="10">
    <source>
        <dbReference type="Proteomes" id="UP000192247"/>
    </source>
</evidence>
<dbReference type="InterPro" id="IPR029058">
    <property type="entry name" value="AB_hydrolase_fold"/>
</dbReference>
<dbReference type="EMBL" id="MNPL01001051">
    <property type="protein sequence ID" value="OQR79496.1"/>
    <property type="molecule type" value="Genomic_DNA"/>
</dbReference>
<accession>A0A1V9Y182</accession>
<evidence type="ECO:0000256" key="5">
    <source>
        <dbReference type="ARBA" id="ARBA00023098"/>
    </source>
</evidence>
<dbReference type="Gene3D" id="3.40.50.1820">
    <property type="entry name" value="alpha/beta hydrolase"/>
    <property type="match status" value="1"/>
</dbReference>
<evidence type="ECO:0000256" key="1">
    <source>
        <dbReference type="ARBA" id="ARBA00010701"/>
    </source>
</evidence>
<sequence length="412" mass="46719">MAAELMMRYMLQKNHIYNVAAIAYWSLEIAVASHEDDLGKTTVEMARDKGYKVEEHQIWTKDGYGITIHRIINESVSSSEGPPVIFGVPLFSESAGFVLQDKHNSMGYYCADQGLDVWLGNNRGSPFGRRHRTLRPQEDAFWDFSIIEHAIDLRAIVDYTLNFTGFPQTYYVGVSQGSVIATTLLSMVPSYNSRFALLAFFGAFRTTKHIAEYTQQIALYFKLFTGGSQKIQSGFKNGPVLTNSGGLSRFCHLAPRICGFLAESLNYRCVDKFRIDVMLEHFPTGTSVKNMAYYLQLSKPDAPRLFDYGSVENRRRYGNITHEVTGESGVPPPLKAELITAPIGLYFSHGDTVTPLKEFQDLRKGLPNIRYTYEITDQPTYGHVCYVTNRTNDAMYRNFTEEFKKIPIKKVN</sequence>
<keyword evidence="10" id="KW-1185">Reference proteome</keyword>
<evidence type="ECO:0000256" key="4">
    <source>
        <dbReference type="ARBA" id="ARBA00022963"/>
    </source>
</evidence>
<dbReference type="InParanoid" id="A0A1V9Y182"/>
<evidence type="ECO:0000256" key="2">
    <source>
        <dbReference type="ARBA" id="ARBA00022729"/>
    </source>
</evidence>
<keyword evidence="2" id="KW-0732">Signal</keyword>
<dbReference type="GO" id="GO:0016787">
    <property type="term" value="F:hydrolase activity"/>
    <property type="evidence" value="ECO:0007669"/>
    <property type="project" value="UniProtKB-KW"/>
</dbReference>
<dbReference type="Pfam" id="PF00561">
    <property type="entry name" value="Abhydrolase_1"/>
    <property type="match status" value="1"/>
</dbReference>
<dbReference type="SUPFAM" id="SSF53474">
    <property type="entry name" value="alpha/beta-Hydrolases"/>
    <property type="match status" value="1"/>
</dbReference>
<organism evidence="9 10">
    <name type="scientific">Tropilaelaps mercedesae</name>
    <dbReference type="NCBI Taxonomy" id="418985"/>
    <lineage>
        <taxon>Eukaryota</taxon>
        <taxon>Metazoa</taxon>
        <taxon>Ecdysozoa</taxon>
        <taxon>Arthropoda</taxon>
        <taxon>Chelicerata</taxon>
        <taxon>Arachnida</taxon>
        <taxon>Acari</taxon>
        <taxon>Parasitiformes</taxon>
        <taxon>Mesostigmata</taxon>
        <taxon>Gamasina</taxon>
        <taxon>Dermanyssoidea</taxon>
        <taxon>Laelapidae</taxon>
        <taxon>Tropilaelaps</taxon>
    </lineage>
</organism>
<dbReference type="Proteomes" id="UP000192247">
    <property type="component" value="Unassembled WGS sequence"/>
</dbReference>
<dbReference type="Pfam" id="PF04083">
    <property type="entry name" value="Abhydro_lipase"/>
    <property type="match status" value="1"/>
</dbReference>
<keyword evidence="6" id="KW-0325">Glycoprotein</keyword>
<gene>
    <name evidence="9" type="ORF">BIW11_02549</name>
</gene>
<dbReference type="InterPro" id="IPR000073">
    <property type="entry name" value="AB_hydrolase_1"/>
</dbReference>
<comment type="caution">
    <text evidence="9">The sequence shown here is derived from an EMBL/GenBank/DDBJ whole genome shotgun (WGS) entry which is preliminary data.</text>
</comment>
<dbReference type="STRING" id="418985.A0A1V9Y182"/>
<feature type="domain" description="Partial AB-hydrolase lipase" evidence="8">
    <location>
        <begin position="43"/>
        <end position="100"/>
    </location>
</feature>
<dbReference type="OrthoDB" id="9974421at2759"/>
<keyword evidence="5" id="KW-0443">Lipid metabolism</keyword>
<dbReference type="InterPro" id="IPR006693">
    <property type="entry name" value="AB_hydrolase_lipase"/>
</dbReference>
<feature type="non-terminal residue" evidence="9">
    <location>
        <position position="412"/>
    </location>
</feature>
<evidence type="ECO:0000259" key="7">
    <source>
        <dbReference type="Pfam" id="PF00561"/>
    </source>
</evidence>
<comment type="similarity">
    <text evidence="1">Belongs to the AB hydrolase superfamily. Lipase family.</text>
</comment>
<dbReference type="AlphaFoldDB" id="A0A1V9Y182"/>
<evidence type="ECO:0000256" key="6">
    <source>
        <dbReference type="ARBA" id="ARBA00023180"/>
    </source>
</evidence>
<evidence type="ECO:0000259" key="8">
    <source>
        <dbReference type="Pfam" id="PF04083"/>
    </source>
</evidence>
<dbReference type="GO" id="GO:0016042">
    <property type="term" value="P:lipid catabolic process"/>
    <property type="evidence" value="ECO:0007669"/>
    <property type="project" value="UniProtKB-KW"/>
</dbReference>
<keyword evidence="4" id="KW-0442">Lipid degradation</keyword>
<proteinExistence type="inferred from homology"/>
<feature type="domain" description="AB hydrolase-1" evidence="7">
    <location>
        <begin position="104"/>
        <end position="199"/>
    </location>
</feature>
<evidence type="ECO:0000313" key="9">
    <source>
        <dbReference type="EMBL" id="OQR79496.1"/>
    </source>
</evidence>
<reference evidence="9 10" key="1">
    <citation type="journal article" date="2017" name="Gigascience">
        <title>Draft genome of the honey bee ectoparasitic mite, Tropilaelaps mercedesae, is shaped by the parasitic life history.</title>
        <authorList>
            <person name="Dong X."/>
            <person name="Armstrong S.D."/>
            <person name="Xia D."/>
            <person name="Makepeace B.L."/>
            <person name="Darby A.C."/>
            <person name="Kadowaki T."/>
        </authorList>
    </citation>
    <scope>NUCLEOTIDE SEQUENCE [LARGE SCALE GENOMIC DNA]</scope>
    <source>
        <strain evidence="9">Wuxi-XJTLU</strain>
    </source>
</reference>